<protein>
    <submittedName>
        <fullName evidence="2">LPS biosynthesis protein</fullName>
    </submittedName>
</protein>
<evidence type="ECO:0000259" key="1">
    <source>
        <dbReference type="Pfam" id="PF04991"/>
    </source>
</evidence>
<evidence type="ECO:0000313" key="3">
    <source>
        <dbReference type="Proteomes" id="UP000306509"/>
    </source>
</evidence>
<comment type="caution">
    <text evidence="2">The sequence shown here is derived from an EMBL/GenBank/DDBJ whole genome shotgun (WGS) entry which is preliminary data.</text>
</comment>
<dbReference type="PANTHER" id="PTHR43404:SF2">
    <property type="entry name" value="LIPOPOLYSACCHARIDE CHOLINEPHOSPHOTRANSFERASE LICD"/>
    <property type="match status" value="1"/>
</dbReference>
<accession>A0A4U8Q2E1</accession>
<dbReference type="InterPro" id="IPR052942">
    <property type="entry name" value="LPS_cholinephosphotransferase"/>
</dbReference>
<dbReference type="EMBL" id="QGQD01000079">
    <property type="protein sequence ID" value="TLC98870.1"/>
    <property type="molecule type" value="Genomic_DNA"/>
</dbReference>
<dbReference type="RefSeq" id="WP_044289764.1">
    <property type="nucleotide sequence ID" value="NZ_CABMJZ010000073.1"/>
</dbReference>
<gene>
    <name evidence="2" type="ORF">DSM106044_04200</name>
</gene>
<dbReference type="Proteomes" id="UP000306509">
    <property type="component" value="Unassembled WGS sequence"/>
</dbReference>
<dbReference type="AlphaFoldDB" id="A0A4U8Q2E1"/>
<keyword evidence="3" id="KW-1185">Reference proteome</keyword>
<dbReference type="InterPro" id="IPR007074">
    <property type="entry name" value="LicD/FKTN/FKRP_NTP_transf"/>
</dbReference>
<evidence type="ECO:0000313" key="2">
    <source>
        <dbReference type="EMBL" id="TLC98870.1"/>
    </source>
</evidence>
<dbReference type="OrthoDB" id="9786100at2"/>
<dbReference type="PANTHER" id="PTHR43404">
    <property type="entry name" value="LIPOPOLYSACCHARIDE CHOLINEPHOSPHOTRANSFERASE LICD"/>
    <property type="match status" value="1"/>
</dbReference>
<dbReference type="GO" id="GO:0009100">
    <property type="term" value="P:glycoprotein metabolic process"/>
    <property type="evidence" value="ECO:0007669"/>
    <property type="project" value="UniProtKB-ARBA"/>
</dbReference>
<organism evidence="2 3">
    <name type="scientific">Robinsoniella peoriensis</name>
    <dbReference type="NCBI Taxonomy" id="180332"/>
    <lineage>
        <taxon>Bacteria</taxon>
        <taxon>Bacillati</taxon>
        <taxon>Bacillota</taxon>
        <taxon>Clostridia</taxon>
        <taxon>Lachnospirales</taxon>
        <taxon>Lachnospiraceae</taxon>
        <taxon>Robinsoniella</taxon>
    </lineage>
</organism>
<sequence>MQRKKYDDETLRRLQATELEMLEDFVDFCEKHKIPYFGIGGTAIGALRHQGFIPWDDDIDLAFTRKNYERFCKLAGEELKDKYTILRGDSDENYPLFTARMCKKGTVFREYAMKDVDCEFGIFLDLYAYDNVPDCNWKMKLQAYGAWIYSKLLILCSISKPSLLLEGKKLKLVLAACQVGNKLMKAMHISKRGVFLRGKRCCTKYNKQKTKRLAYLPEARPFASMIDRKDLYPLKKMKFEHLELTFPNDMHEMLSAYYGDYMQLPPVEKRYNHCPYQLDFGKQEAEVPDKK</sequence>
<reference evidence="2 3" key="1">
    <citation type="journal article" date="2019" name="Anaerobe">
        <title>Detection of Robinsoniella peoriensis in multiple bone samples of a trauma patient.</title>
        <authorList>
            <person name="Schrottner P."/>
            <person name="Hartwich K."/>
            <person name="Bunk B."/>
            <person name="Schober I."/>
            <person name="Helbig S."/>
            <person name="Rudolph W.W."/>
            <person name="Gunzer F."/>
        </authorList>
    </citation>
    <scope>NUCLEOTIDE SEQUENCE [LARGE SCALE GENOMIC DNA]</scope>
    <source>
        <strain evidence="2 3">DSM 106044</strain>
    </source>
</reference>
<feature type="domain" description="LicD/FKTN/FKRP nucleotidyltransferase" evidence="1">
    <location>
        <begin position="29"/>
        <end position="259"/>
    </location>
</feature>
<dbReference type="STRING" id="180332.GCA_000797495_02726"/>
<name>A0A4U8Q2E1_9FIRM</name>
<proteinExistence type="predicted"/>
<dbReference type="Pfam" id="PF04991">
    <property type="entry name" value="LicD"/>
    <property type="match status" value="1"/>
</dbReference>